<keyword evidence="3" id="KW-1185">Reference proteome</keyword>
<accession>A0A1H6T572</accession>
<feature type="domain" description="ABC-type glycine betaine transport system substrate-binding" evidence="1">
    <location>
        <begin position="31"/>
        <end position="175"/>
    </location>
</feature>
<dbReference type="PROSITE" id="PS51257">
    <property type="entry name" value="PROKAR_LIPOPROTEIN"/>
    <property type="match status" value="1"/>
</dbReference>
<dbReference type="STRING" id="1130080.SAMN04488113_11631"/>
<dbReference type="Gene3D" id="3.10.105.10">
    <property type="entry name" value="Dipeptide-binding Protein, Domain 3"/>
    <property type="match status" value="1"/>
</dbReference>
<feature type="domain" description="ABC-type glycine betaine transport system substrate-binding" evidence="1">
    <location>
        <begin position="199"/>
        <end position="296"/>
    </location>
</feature>
<evidence type="ECO:0000313" key="2">
    <source>
        <dbReference type="EMBL" id="SEI75188.1"/>
    </source>
</evidence>
<organism evidence="2 3">
    <name type="scientific">Alkalibacterium gilvum</name>
    <dbReference type="NCBI Taxonomy" id="1130080"/>
    <lineage>
        <taxon>Bacteria</taxon>
        <taxon>Bacillati</taxon>
        <taxon>Bacillota</taxon>
        <taxon>Bacilli</taxon>
        <taxon>Lactobacillales</taxon>
        <taxon>Carnobacteriaceae</taxon>
        <taxon>Alkalibacterium</taxon>
    </lineage>
</organism>
<reference evidence="3" key="1">
    <citation type="submission" date="2016-10" db="EMBL/GenBank/DDBJ databases">
        <authorList>
            <person name="Varghese N."/>
            <person name="Submissions S."/>
        </authorList>
    </citation>
    <scope>NUCLEOTIDE SEQUENCE [LARGE SCALE GENOMIC DNA]</scope>
    <source>
        <strain evidence="3">DSM 25751</strain>
    </source>
</reference>
<proteinExistence type="predicted"/>
<dbReference type="Pfam" id="PF04069">
    <property type="entry name" value="OpuAC"/>
    <property type="match status" value="2"/>
</dbReference>
<dbReference type="AlphaFoldDB" id="A0A1H6T572"/>
<dbReference type="EMBL" id="FNYW01000016">
    <property type="protein sequence ID" value="SEI75188.1"/>
    <property type="molecule type" value="Genomic_DNA"/>
</dbReference>
<dbReference type="InterPro" id="IPR007210">
    <property type="entry name" value="ABC_Gly_betaine_transp_sub-bd"/>
</dbReference>
<dbReference type="SUPFAM" id="SSF53850">
    <property type="entry name" value="Periplasmic binding protein-like II"/>
    <property type="match status" value="2"/>
</dbReference>
<dbReference type="OrthoDB" id="9787902at2"/>
<name>A0A1H6T572_9LACT</name>
<sequence>MKKSKYRRLLTVLPISFILLGCESGDETQDEAENASEAVEYTFTGIEAGSGITELTLGMIEDYDNLEGWEINKSSTAGMITALDRAIENEEPIIATAWSPHYIFAEHDLKILDDPKNSLGEEETIKTIARQGLEEDKPNAYKILDRFNWDIEDMQEVMLDAQEIPFEEAAQNWVDDNGDKIAEWTEGSEEVDGESFHLISTPWDTERASSNVMAIVLQDLGYEVDLTNVDPVVMFQAISEDEGDASLSPWLPTSFGAYYEKFEGQFEDLGPNMSGVANTIIVPAYMDIDSVEDLKPRK</sequence>
<gene>
    <name evidence="2" type="ORF">SAMN04488113_11631</name>
</gene>
<dbReference type="Proteomes" id="UP000198564">
    <property type="component" value="Unassembled WGS sequence"/>
</dbReference>
<protein>
    <submittedName>
        <fullName evidence="2">Glycine betaine/proline transport system substrate-binding protein</fullName>
    </submittedName>
</protein>
<dbReference type="Gene3D" id="3.40.190.100">
    <property type="entry name" value="Glycine betaine-binding periplasmic protein, domain 2"/>
    <property type="match status" value="1"/>
</dbReference>
<dbReference type="RefSeq" id="WP_091634471.1">
    <property type="nucleotide sequence ID" value="NZ_FNYW01000016.1"/>
</dbReference>
<evidence type="ECO:0000259" key="1">
    <source>
        <dbReference type="Pfam" id="PF04069"/>
    </source>
</evidence>
<evidence type="ECO:0000313" key="3">
    <source>
        <dbReference type="Proteomes" id="UP000198564"/>
    </source>
</evidence>
<dbReference type="GO" id="GO:0022857">
    <property type="term" value="F:transmembrane transporter activity"/>
    <property type="evidence" value="ECO:0007669"/>
    <property type="project" value="InterPro"/>
</dbReference>
<dbReference type="GO" id="GO:0043190">
    <property type="term" value="C:ATP-binding cassette (ABC) transporter complex"/>
    <property type="evidence" value="ECO:0007669"/>
    <property type="project" value="InterPro"/>
</dbReference>